<name>A3V5V5_9RHOB</name>
<sequence length="213" mass="23720">MIDFIEPTAMPNDNDQHNDQRSGSSPANCQACEVEFTPKRSNQLYCSRCCQMNASRGNRSAANRKRTQKHYERASRLKQMIYSAPPNERLGVMKEILDAIPHDAGLRNILTDPELLREPPRPDNRMNLAKAAHAYVRKFFGLSIQPYIKAVMADGEPEGIPLHPRKAKSAKPPASGASNAWPTPVATNSIPAPRPGWFTLGYTPSVLWTPMRG</sequence>
<dbReference type="OrthoDB" id="7872799at2"/>
<evidence type="ECO:0000313" key="2">
    <source>
        <dbReference type="EMBL" id="EAQ06279.1"/>
    </source>
</evidence>
<accession>A3V5V5</accession>
<feature type="region of interest" description="Disordered" evidence="1">
    <location>
        <begin position="1"/>
        <end position="27"/>
    </location>
</feature>
<dbReference type="EMBL" id="AAMS01000005">
    <property type="protein sequence ID" value="EAQ06279.1"/>
    <property type="molecule type" value="Genomic_DNA"/>
</dbReference>
<organism evidence="2 3">
    <name type="scientific">Yoonia vestfoldensis SKA53</name>
    <dbReference type="NCBI Taxonomy" id="314232"/>
    <lineage>
        <taxon>Bacteria</taxon>
        <taxon>Pseudomonadati</taxon>
        <taxon>Pseudomonadota</taxon>
        <taxon>Alphaproteobacteria</taxon>
        <taxon>Rhodobacterales</taxon>
        <taxon>Paracoccaceae</taxon>
        <taxon>Yoonia</taxon>
    </lineage>
</organism>
<dbReference type="RefSeq" id="WP_007204817.1">
    <property type="nucleotide sequence ID" value="NZ_CH672414.1"/>
</dbReference>
<evidence type="ECO:0000256" key="1">
    <source>
        <dbReference type="SAM" id="MobiDB-lite"/>
    </source>
</evidence>
<dbReference type="eggNOG" id="ENOG502ZRF3">
    <property type="taxonomic scope" value="Bacteria"/>
</dbReference>
<protein>
    <submittedName>
        <fullName evidence="2">Uncharacterized protein</fullName>
    </submittedName>
</protein>
<dbReference type="HOGENOM" id="CLU_1293098_0_0_5"/>
<gene>
    <name evidence="2" type="ORF">SKA53_04308</name>
</gene>
<proteinExistence type="predicted"/>
<dbReference type="AlphaFoldDB" id="A3V5V5"/>
<dbReference type="Proteomes" id="UP000004507">
    <property type="component" value="Unassembled WGS sequence"/>
</dbReference>
<evidence type="ECO:0000313" key="3">
    <source>
        <dbReference type="Proteomes" id="UP000004507"/>
    </source>
</evidence>
<comment type="caution">
    <text evidence="2">The sequence shown here is derived from an EMBL/GenBank/DDBJ whole genome shotgun (WGS) entry which is preliminary data.</text>
</comment>
<keyword evidence="3" id="KW-1185">Reference proteome</keyword>
<reference evidence="2 3" key="1">
    <citation type="submission" date="2006-01" db="EMBL/GenBank/DDBJ databases">
        <authorList>
            <person name="Hagstrom A."/>
            <person name="Ferriera S."/>
            <person name="Johnson J."/>
            <person name="Kravitz S."/>
            <person name="Halpern A."/>
            <person name="Remington K."/>
            <person name="Beeson K."/>
            <person name="Tran B."/>
            <person name="Rogers Y.-H."/>
            <person name="Friedman R."/>
            <person name="Venter J.C."/>
        </authorList>
    </citation>
    <scope>NUCLEOTIDE SEQUENCE [LARGE SCALE GENOMIC DNA]</scope>
    <source>
        <strain evidence="2 3">SKA53</strain>
    </source>
</reference>